<organism evidence="1 2">
    <name type="scientific">Kordia periserrulae</name>
    <dbReference type="NCBI Taxonomy" id="701523"/>
    <lineage>
        <taxon>Bacteria</taxon>
        <taxon>Pseudomonadati</taxon>
        <taxon>Bacteroidota</taxon>
        <taxon>Flavobacteriia</taxon>
        <taxon>Flavobacteriales</taxon>
        <taxon>Flavobacteriaceae</taxon>
        <taxon>Kordia</taxon>
    </lineage>
</organism>
<keyword evidence="2" id="KW-1185">Reference proteome</keyword>
<protein>
    <submittedName>
        <fullName evidence="1">Wzt-like putative exopolysaccharide export protein</fullName>
    </submittedName>
</protein>
<reference evidence="1 2" key="1">
    <citation type="submission" date="2018-04" db="EMBL/GenBank/DDBJ databases">
        <title>Genomic Encyclopedia of Archaeal and Bacterial Type Strains, Phase II (KMG-II): from individual species to whole genera.</title>
        <authorList>
            <person name="Goeker M."/>
        </authorList>
    </citation>
    <scope>NUCLEOTIDE SEQUENCE [LARGE SCALE GENOMIC DNA]</scope>
    <source>
        <strain evidence="1 2">DSM 25731</strain>
    </source>
</reference>
<dbReference type="Proteomes" id="UP000244090">
    <property type="component" value="Unassembled WGS sequence"/>
</dbReference>
<evidence type="ECO:0000313" key="1">
    <source>
        <dbReference type="EMBL" id="PTX58939.1"/>
    </source>
</evidence>
<comment type="caution">
    <text evidence="1">The sequence shown here is derived from an EMBL/GenBank/DDBJ whole genome shotgun (WGS) entry which is preliminary data.</text>
</comment>
<proteinExistence type="predicted"/>
<dbReference type="OrthoDB" id="1424907at2"/>
<dbReference type="EMBL" id="QBKT01000011">
    <property type="protein sequence ID" value="PTX58939.1"/>
    <property type="molecule type" value="Genomic_DNA"/>
</dbReference>
<dbReference type="RefSeq" id="WP_108116474.1">
    <property type="nucleotide sequence ID" value="NZ_QBKT01000011.1"/>
</dbReference>
<dbReference type="AlphaFoldDB" id="A0A2T6BSC0"/>
<sequence>MKPTKLLFVVLSCYFLCSCFKKKEYLQNVTVDNKGLSCDGIEMSNYAGTLTETTFNYGEKVTFTYDNFKGLTFEDNRAYPKMDIHVMSKSGDTVFSIPEFFDKEGITKEELSLFSEVTFARPMLPENDYLVSVNISDTKNDNYYHWKKSFKIINNPELKTKADGFTYDIQYLYSLPRDIAITNNVIKTNEKVYLILENLEGYNVDEDGNASIIASMNLVDANDRLIVENDNLLPNSVSAKDLKQQLYVLIEITDKDIPNPVTCNFQLKDALSGKTLSSTFELTVEEQK</sequence>
<evidence type="ECO:0000313" key="2">
    <source>
        <dbReference type="Proteomes" id="UP000244090"/>
    </source>
</evidence>
<gene>
    <name evidence="1" type="ORF">C8N46_1118</name>
</gene>
<name>A0A2T6BSC0_9FLAO</name>
<accession>A0A2T6BSC0</accession>
<dbReference type="PROSITE" id="PS51257">
    <property type="entry name" value="PROKAR_LIPOPROTEIN"/>
    <property type="match status" value="1"/>
</dbReference>